<evidence type="ECO:0000313" key="1">
    <source>
        <dbReference type="EMBL" id="PZO44189.1"/>
    </source>
</evidence>
<proteinExistence type="predicted"/>
<sequence length="349" mass="40451">MESMNLRTKMKIEIIWEELENQIKNHISGYLTRRIFPDANHDIYLAIEYPSRTRMLMIYVDRTSIEKSIVFPTSSGFEVRQMIFPEDERIALQLLLTNNRYKDIFTALVQDIAENIAFIPVETDVVQMLANRLKRWQMFLEKHDLEGLSEEIQHGLYGELWFLRQVVIPRFGLSSLSYWLGPEGANQDFSFEGCAVEIKTTVSQNPKKLSISNENQLDETRLNTLVLMHLSLDARANGETLPEIVESLRVILGKDSSSRELFEKRLFQIGYLDIHAPKYSETSYKHRTSSYFKIEQDFPRIVPADLKQGIVQVRYSIEISACRSYAITESEVIESINNALNRESTDNHG</sequence>
<dbReference type="Proteomes" id="UP000249467">
    <property type="component" value="Unassembled WGS sequence"/>
</dbReference>
<evidence type="ECO:0000313" key="2">
    <source>
        <dbReference type="Proteomes" id="UP000249467"/>
    </source>
</evidence>
<accession>A0A2W4WQR6</accession>
<dbReference type="Pfam" id="PF14390">
    <property type="entry name" value="DUF4420"/>
    <property type="match status" value="1"/>
</dbReference>
<comment type="caution">
    <text evidence="1">The sequence shown here is derived from an EMBL/GenBank/DDBJ whole genome shotgun (WGS) entry which is preliminary data.</text>
</comment>
<reference evidence="1 2" key="1">
    <citation type="submission" date="2018-04" db="EMBL/GenBank/DDBJ databases">
        <authorList>
            <person name="Go L.Y."/>
            <person name="Mitchell J.A."/>
        </authorList>
    </citation>
    <scope>NUCLEOTIDE SEQUENCE [LARGE SCALE GENOMIC DNA]</scope>
    <source>
        <strain evidence="1">ULC066bin1</strain>
    </source>
</reference>
<name>A0A2W4WQR6_9CYAN</name>
<dbReference type="AlphaFoldDB" id="A0A2W4WQR6"/>
<organism evidence="1 2">
    <name type="scientific">Pseudanabaena frigida</name>
    <dbReference type="NCBI Taxonomy" id="945775"/>
    <lineage>
        <taxon>Bacteria</taxon>
        <taxon>Bacillati</taxon>
        <taxon>Cyanobacteriota</taxon>
        <taxon>Cyanophyceae</taxon>
        <taxon>Pseudanabaenales</taxon>
        <taxon>Pseudanabaenaceae</taxon>
        <taxon>Pseudanabaena</taxon>
    </lineage>
</organism>
<dbReference type="InterPro" id="IPR025534">
    <property type="entry name" value="DUF4420"/>
</dbReference>
<evidence type="ECO:0008006" key="3">
    <source>
        <dbReference type="Google" id="ProtNLM"/>
    </source>
</evidence>
<reference evidence="1 2" key="2">
    <citation type="submission" date="2018-06" db="EMBL/GenBank/DDBJ databases">
        <title>Metagenomic assembly of (sub)arctic Cyanobacteria and their associated microbiome from non-axenic cultures.</title>
        <authorList>
            <person name="Baurain D."/>
        </authorList>
    </citation>
    <scope>NUCLEOTIDE SEQUENCE [LARGE SCALE GENOMIC DNA]</scope>
    <source>
        <strain evidence="1">ULC066bin1</strain>
    </source>
</reference>
<protein>
    <recommendedName>
        <fullName evidence="3">PD-(D/E)XK motif protein</fullName>
    </recommendedName>
</protein>
<gene>
    <name evidence="1" type="ORF">DCF19_03025</name>
</gene>
<dbReference type="EMBL" id="QBML01000003">
    <property type="protein sequence ID" value="PZO44189.1"/>
    <property type="molecule type" value="Genomic_DNA"/>
</dbReference>